<dbReference type="GO" id="GO:0071561">
    <property type="term" value="C:nucleus-vacuole junction"/>
    <property type="evidence" value="ECO:0007669"/>
    <property type="project" value="TreeGrafter"/>
</dbReference>
<evidence type="ECO:0000256" key="6">
    <source>
        <dbReference type="ARBA" id="ARBA00022741"/>
    </source>
</evidence>
<gene>
    <name evidence="12" type="ORF">BZG36_04469</name>
</gene>
<accession>A0A261XVH4</accession>
<keyword evidence="2" id="KW-0723">Serine/threonine-protein kinase</keyword>
<dbReference type="Gene3D" id="1.25.10.10">
    <property type="entry name" value="Leucine-rich Repeat Variant"/>
    <property type="match status" value="2"/>
</dbReference>
<feature type="compositionally biased region" description="Polar residues" evidence="10">
    <location>
        <begin position="1008"/>
        <end position="1018"/>
    </location>
</feature>
<feature type="domain" description="Protein kinase" evidence="11">
    <location>
        <begin position="27"/>
        <end position="317"/>
    </location>
</feature>
<evidence type="ECO:0000256" key="5">
    <source>
        <dbReference type="ARBA" id="ARBA00022737"/>
    </source>
</evidence>
<feature type="region of interest" description="Disordered" evidence="10">
    <location>
        <begin position="937"/>
        <end position="982"/>
    </location>
</feature>
<comment type="caution">
    <text evidence="12">The sequence shown here is derived from an EMBL/GenBank/DDBJ whole genome shotgun (WGS) entry which is preliminary data.</text>
</comment>
<dbReference type="Pfam" id="PF00069">
    <property type="entry name" value="Pkinase"/>
    <property type="match status" value="1"/>
</dbReference>
<dbReference type="AlphaFoldDB" id="A0A261XVH4"/>
<dbReference type="GO" id="GO:0004674">
    <property type="term" value="F:protein serine/threonine kinase activity"/>
    <property type="evidence" value="ECO:0007669"/>
    <property type="project" value="UniProtKB-KW"/>
</dbReference>
<evidence type="ECO:0000256" key="9">
    <source>
        <dbReference type="PROSITE-ProRule" id="PRU00103"/>
    </source>
</evidence>
<name>A0A261XVH4_9FUNG</name>
<dbReference type="InterPro" id="IPR011989">
    <property type="entry name" value="ARM-like"/>
</dbReference>
<organism evidence="12 13">
    <name type="scientific">Bifiguratus adelaidae</name>
    <dbReference type="NCBI Taxonomy" id="1938954"/>
    <lineage>
        <taxon>Eukaryota</taxon>
        <taxon>Fungi</taxon>
        <taxon>Fungi incertae sedis</taxon>
        <taxon>Mucoromycota</taxon>
        <taxon>Mucoromycotina</taxon>
        <taxon>Endogonomycetes</taxon>
        <taxon>Endogonales</taxon>
        <taxon>Endogonales incertae sedis</taxon>
        <taxon>Bifiguratus</taxon>
    </lineage>
</organism>
<evidence type="ECO:0000256" key="7">
    <source>
        <dbReference type="ARBA" id="ARBA00022777"/>
    </source>
</evidence>
<reference evidence="12 13" key="1">
    <citation type="journal article" date="2017" name="Mycologia">
        <title>Bifiguratus adelaidae, gen. et sp. nov., a new member of Mucoromycotina in endophytic and soil-dwelling habitats.</title>
        <authorList>
            <person name="Torres-Cruz T.J."/>
            <person name="Billingsley Tobias T.L."/>
            <person name="Almatruk M."/>
            <person name="Hesse C."/>
            <person name="Kuske C.R."/>
            <person name="Desiro A."/>
            <person name="Benucci G.M."/>
            <person name="Bonito G."/>
            <person name="Stajich J.E."/>
            <person name="Dunlap C."/>
            <person name="Arnold A.E."/>
            <person name="Porras-Alfaro A."/>
        </authorList>
    </citation>
    <scope>NUCLEOTIDE SEQUENCE [LARGE SCALE GENOMIC DNA]</scope>
    <source>
        <strain evidence="12 13">AZ0501</strain>
    </source>
</reference>
<keyword evidence="3" id="KW-0853">WD repeat</keyword>
<evidence type="ECO:0000256" key="1">
    <source>
        <dbReference type="ARBA" id="ARBA00012513"/>
    </source>
</evidence>
<evidence type="ECO:0000313" key="12">
    <source>
        <dbReference type="EMBL" id="OZJ02366.1"/>
    </source>
</evidence>
<dbReference type="GO" id="GO:0005524">
    <property type="term" value="F:ATP binding"/>
    <property type="evidence" value="ECO:0007669"/>
    <property type="project" value="UniProtKB-KW"/>
</dbReference>
<dbReference type="PROSITE" id="PS50077">
    <property type="entry name" value="HEAT_REPEAT"/>
    <property type="match status" value="1"/>
</dbReference>
<dbReference type="SUPFAM" id="SSF48371">
    <property type="entry name" value="ARM repeat"/>
    <property type="match status" value="1"/>
</dbReference>
<evidence type="ECO:0000259" key="11">
    <source>
        <dbReference type="PROSITE" id="PS50011"/>
    </source>
</evidence>
<dbReference type="OrthoDB" id="242910at2759"/>
<dbReference type="Proteomes" id="UP000242875">
    <property type="component" value="Unassembled WGS sequence"/>
</dbReference>
<dbReference type="GO" id="GO:0045324">
    <property type="term" value="P:late endosome to vacuole transport"/>
    <property type="evidence" value="ECO:0007669"/>
    <property type="project" value="InterPro"/>
</dbReference>
<evidence type="ECO:0000256" key="2">
    <source>
        <dbReference type="ARBA" id="ARBA00022527"/>
    </source>
</evidence>
<evidence type="ECO:0000313" key="13">
    <source>
        <dbReference type="Proteomes" id="UP000242875"/>
    </source>
</evidence>
<dbReference type="FunFam" id="1.25.10.10:FF:000342">
    <property type="entry name" value="Serine/threonine-protein kinase VPS15"/>
    <property type="match status" value="1"/>
</dbReference>
<feature type="region of interest" description="Disordered" evidence="10">
    <location>
        <begin position="1075"/>
        <end position="1100"/>
    </location>
</feature>
<dbReference type="InterPro" id="IPR045162">
    <property type="entry name" value="Vps15-like"/>
</dbReference>
<keyword evidence="6" id="KW-0547">Nucleotide-binding</keyword>
<dbReference type="FunFam" id="1.10.510.10:FF:000497">
    <property type="entry name" value="Phosphoinositide 3-kinase regulatory subunit"/>
    <property type="match status" value="1"/>
</dbReference>
<dbReference type="GO" id="GO:0016236">
    <property type="term" value="P:macroautophagy"/>
    <property type="evidence" value="ECO:0007669"/>
    <property type="project" value="InterPro"/>
</dbReference>
<feature type="non-terminal residue" evidence="12">
    <location>
        <position position="1127"/>
    </location>
</feature>
<dbReference type="GO" id="GO:0006623">
    <property type="term" value="P:protein targeting to vacuole"/>
    <property type="evidence" value="ECO:0007669"/>
    <property type="project" value="TreeGrafter"/>
</dbReference>
<feature type="repeat" description="HEAT" evidence="9">
    <location>
        <begin position="468"/>
        <end position="500"/>
    </location>
</feature>
<dbReference type="Pfam" id="PF22956">
    <property type="entry name" value="VPS15-like_hel"/>
    <property type="match status" value="1"/>
</dbReference>
<keyword evidence="5" id="KW-0677">Repeat</keyword>
<dbReference type="InterPro" id="IPR011009">
    <property type="entry name" value="Kinase-like_dom_sf"/>
</dbReference>
<dbReference type="InterPro" id="IPR016024">
    <property type="entry name" value="ARM-type_fold"/>
</dbReference>
<dbReference type="EC" id="2.7.11.1" evidence="1"/>
<dbReference type="EMBL" id="MVBO01000160">
    <property type="protein sequence ID" value="OZJ02366.1"/>
    <property type="molecule type" value="Genomic_DNA"/>
</dbReference>
<keyword evidence="4" id="KW-0808">Transferase</keyword>
<dbReference type="GO" id="GO:0034271">
    <property type="term" value="C:phosphatidylinositol 3-kinase complex, class III, type I"/>
    <property type="evidence" value="ECO:0007669"/>
    <property type="project" value="TreeGrafter"/>
</dbReference>
<keyword evidence="7" id="KW-0418">Kinase</keyword>
<dbReference type="PANTHER" id="PTHR17583:SF0">
    <property type="entry name" value="PHOSPHOINOSITIDE 3-KINASE REGULATORY SUBUNIT 4"/>
    <property type="match status" value="1"/>
</dbReference>
<dbReference type="SMART" id="SM00220">
    <property type="entry name" value="S_TKc"/>
    <property type="match status" value="1"/>
</dbReference>
<dbReference type="SUPFAM" id="SSF56112">
    <property type="entry name" value="Protein kinase-like (PK-like)"/>
    <property type="match status" value="1"/>
</dbReference>
<dbReference type="InterPro" id="IPR055231">
    <property type="entry name" value="2AA_helical"/>
</dbReference>
<dbReference type="CDD" id="cd13980">
    <property type="entry name" value="STKc_Vps15"/>
    <property type="match status" value="1"/>
</dbReference>
<keyword evidence="13" id="KW-1185">Reference proteome</keyword>
<dbReference type="GO" id="GO:0034272">
    <property type="term" value="C:phosphatidylinositol 3-kinase complex, class III, type II"/>
    <property type="evidence" value="ECO:0007669"/>
    <property type="project" value="TreeGrafter"/>
</dbReference>
<dbReference type="PANTHER" id="PTHR17583">
    <property type="entry name" value="PHOSPHOINOSITIDE 3-KINASE REGULATORY SUBUNIT 4"/>
    <property type="match status" value="1"/>
</dbReference>
<protein>
    <recommendedName>
        <fullName evidence="1">non-specific serine/threonine protein kinase</fullName>
        <ecNumber evidence="1">2.7.11.1</ecNumber>
    </recommendedName>
</protein>
<keyword evidence="8" id="KW-0067">ATP-binding</keyword>
<dbReference type="InterPro" id="IPR021133">
    <property type="entry name" value="HEAT_type_2"/>
</dbReference>
<feature type="compositionally biased region" description="Polar residues" evidence="10">
    <location>
        <begin position="1076"/>
        <end position="1093"/>
    </location>
</feature>
<proteinExistence type="predicted"/>
<evidence type="ECO:0000256" key="8">
    <source>
        <dbReference type="ARBA" id="ARBA00022840"/>
    </source>
</evidence>
<evidence type="ECO:0000256" key="4">
    <source>
        <dbReference type="ARBA" id="ARBA00022679"/>
    </source>
</evidence>
<feature type="compositionally biased region" description="Polar residues" evidence="10">
    <location>
        <begin position="388"/>
        <end position="420"/>
    </location>
</feature>
<dbReference type="GO" id="GO:0005770">
    <property type="term" value="C:late endosome"/>
    <property type="evidence" value="ECO:0007669"/>
    <property type="project" value="TreeGrafter"/>
</dbReference>
<dbReference type="InterPro" id="IPR000719">
    <property type="entry name" value="Prot_kinase_dom"/>
</dbReference>
<dbReference type="Gene3D" id="1.10.510.10">
    <property type="entry name" value="Transferase(Phosphotransferase) domain 1"/>
    <property type="match status" value="1"/>
</dbReference>
<feature type="region of interest" description="Disordered" evidence="10">
    <location>
        <begin position="997"/>
        <end position="1062"/>
    </location>
</feature>
<evidence type="ECO:0000256" key="3">
    <source>
        <dbReference type="ARBA" id="ARBA00022574"/>
    </source>
</evidence>
<dbReference type="PROSITE" id="PS50011">
    <property type="entry name" value="PROTEIN_KINASE_DOM"/>
    <property type="match status" value="1"/>
</dbReference>
<sequence length="1127" mass="125855">MGNKISSATPQAATAGINSYASELGDIQYEKSLGSARFLKTIRGRHRDGLVVVKIFVKPEPGLSLRRYMLQVGREHRALIQIPNAYTYQRFLETEKAAYLVRQYFYSSLYDRISIRPFLNIIEKKWITYQLLVAVADSHAQGVYHGDIKTENVQVTTWNWVFLTDYASFKPTYLPEDNPADFSFFFDTSDRRSCYVAPERFYKPGSDIDEKMSKLEWGESAGDLTSAMDVFSLGCVIAELFLEGTPIFSLSQLLKYRNGEYDPSVHIDKIEEVDIRLMVKSMIHLDAEHRHSADEYLTSCRGTAFPEYFYSFMHQYISGLTDPHEGLRKSNDVAQELQEIINQPRALELSTGFSLSNTPRMSEADEKMARLYADFAQIADGLKLKDGNGNTPTMPRQSSALSRTNTSDGADSSDKPGSSTSDGGVVLIVAYICSMIRNTVYPSARVQAIDMLLTFAEYVPDDVKLDRLIPYLVVLLNDDVAYVRSRAVQGLTELLGTVNAISPINARIFPEYILPNLETFTRDSEVLVRVTYANCISLLAQEALRFLDMAQLLKMDGNVPNGNVGDGEDQGYEASYDTSLHDLQNAIQEQVKALLIDPMSAVKRALMSNVTSLCVFFGRQKANDVLLSHMITYLNDRDWMLRSAFFESIVGVGTFVGGQSLELYILPLMIQSLTDAEEFVVEKVLHSLTSLAQLGLFQRMKIWELVAILAPLMCHPNIWIRYGVVAFTVTSIRSLPLADVWCVIYPIIKEFLRADVAEITEETILESLKSPLPRQIYEQALIWANKANAKSLFWRVDKDRKATNGDTKFGKRALIGGPGALIRRNSLLLNFEGEKAAFSDEDLQYFERLRGMGMTEDDEDKLVAMREYIFKSAKIKQSARVRASEDQAAVAHGSINLKDVGVTPHTVFLTPTYTNDNLEVAIEGLNLTEGEWSKFPSRSNAASPFQIPDTPSAKSIPRVSSDSKLVERTLSPSTPAAVSNKPKPIRLGKLVAEIGPLDIPKQPDTDNDLPSTVSQPSSPGALDLNPHQRVLRKSKSKALISTSASHEQTKAAAEISTNNSYATGQIDQQRRLHLNNGDSKATSPSVEDNQSQSEIERNNEKLIAPRPVEVIRDIKYVSTTYGGYFVC</sequence>
<evidence type="ECO:0000256" key="10">
    <source>
        <dbReference type="SAM" id="MobiDB-lite"/>
    </source>
</evidence>
<feature type="region of interest" description="Disordered" evidence="10">
    <location>
        <begin position="384"/>
        <end position="420"/>
    </location>
</feature>